<dbReference type="EMBL" id="WJQU01003180">
    <property type="protein sequence ID" value="KAJ6627052.1"/>
    <property type="molecule type" value="Genomic_DNA"/>
</dbReference>
<feature type="signal peptide" evidence="1">
    <location>
        <begin position="1"/>
        <end position="18"/>
    </location>
</feature>
<comment type="caution">
    <text evidence="3">The sequence shown here is derived from an EMBL/GenBank/DDBJ whole genome shotgun (WGS) entry which is preliminary data.</text>
</comment>
<keyword evidence="4" id="KW-1185">Reference proteome</keyword>
<dbReference type="Pfam" id="PF03067">
    <property type="entry name" value="LPMO_10"/>
    <property type="match status" value="1"/>
</dbReference>
<sequence>MKVISIIAFAIVIIGVQPHGHIVDPPARNWIWTDPRFPNQPPNFNSQGVWCGDVECWDCPPAFYIPQDEDFSRCGMCGDDFYRPTPRDHEHGGRFGNGHIGRTYTAGSIFQMHLTFGAMHCGYFEVDLCADAVETPECFQRLQILGGTERLRPDNRMCAPHFGGESRNITATIQLPQNVRCERCTLRWTYRTNYACFPHFQGDSACGVDPNPAQTFRNCADIAIV</sequence>
<dbReference type="OrthoDB" id="64893at2759"/>
<feature type="chain" id="PRO_5040342640" description="Chitin-binding type-4 domain-containing protein" evidence="1">
    <location>
        <begin position="19"/>
        <end position="225"/>
    </location>
</feature>
<organism evidence="3 4">
    <name type="scientific">Pseudolycoriella hygida</name>
    <dbReference type="NCBI Taxonomy" id="35572"/>
    <lineage>
        <taxon>Eukaryota</taxon>
        <taxon>Metazoa</taxon>
        <taxon>Ecdysozoa</taxon>
        <taxon>Arthropoda</taxon>
        <taxon>Hexapoda</taxon>
        <taxon>Insecta</taxon>
        <taxon>Pterygota</taxon>
        <taxon>Neoptera</taxon>
        <taxon>Endopterygota</taxon>
        <taxon>Diptera</taxon>
        <taxon>Nematocera</taxon>
        <taxon>Sciaroidea</taxon>
        <taxon>Sciaridae</taxon>
        <taxon>Pseudolycoriella</taxon>
    </lineage>
</organism>
<evidence type="ECO:0000313" key="4">
    <source>
        <dbReference type="Proteomes" id="UP001151699"/>
    </source>
</evidence>
<keyword evidence="1" id="KW-0732">Signal</keyword>
<dbReference type="AlphaFoldDB" id="A0A9Q0MMJ7"/>
<evidence type="ECO:0000259" key="2">
    <source>
        <dbReference type="Pfam" id="PF03067"/>
    </source>
</evidence>
<proteinExistence type="predicted"/>
<feature type="domain" description="Chitin-binding type-4" evidence="2">
    <location>
        <begin position="19"/>
        <end position="222"/>
    </location>
</feature>
<gene>
    <name evidence="3" type="ORF">Bhyg_17446</name>
</gene>
<accession>A0A9Q0MMJ7</accession>
<evidence type="ECO:0000256" key="1">
    <source>
        <dbReference type="SAM" id="SignalP"/>
    </source>
</evidence>
<name>A0A9Q0MMJ7_9DIPT</name>
<dbReference type="Proteomes" id="UP001151699">
    <property type="component" value="Unassembled WGS sequence"/>
</dbReference>
<evidence type="ECO:0000313" key="3">
    <source>
        <dbReference type="EMBL" id="KAJ6627052.1"/>
    </source>
</evidence>
<protein>
    <recommendedName>
        <fullName evidence="2">Chitin-binding type-4 domain-containing protein</fullName>
    </recommendedName>
</protein>
<dbReference type="InterPro" id="IPR004302">
    <property type="entry name" value="Cellulose/chitin-bd_N"/>
</dbReference>
<reference evidence="3" key="1">
    <citation type="submission" date="2022-07" db="EMBL/GenBank/DDBJ databases">
        <authorList>
            <person name="Trinca V."/>
            <person name="Uliana J.V.C."/>
            <person name="Torres T.T."/>
            <person name="Ward R.J."/>
            <person name="Monesi N."/>
        </authorList>
    </citation>
    <scope>NUCLEOTIDE SEQUENCE</scope>
    <source>
        <strain evidence="3">HSMRA1968</strain>
        <tissue evidence="3">Whole embryos</tissue>
    </source>
</reference>